<evidence type="ECO:0000256" key="2">
    <source>
        <dbReference type="ARBA" id="ARBA00021315"/>
    </source>
</evidence>
<evidence type="ECO:0000313" key="9">
    <source>
        <dbReference type="Proteomes" id="UP001515943"/>
    </source>
</evidence>
<dbReference type="SUPFAM" id="SSF52540">
    <property type="entry name" value="P-loop containing nucleoside triphosphate hydrolases"/>
    <property type="match status" value="1"/>
</dbReference>
<gene>
    <name evidence="8" type="ORF">FXN61_43285</name>
</gene>
<keyword evidence="4" id="KW-0227">DNA damage</keyword>
<keyword evidence="3" id="KW-0547">Nucleotide-binding</keyword>
<keyword evidence="6" id="KW-0234">DNA repair</keyword>
<dbReference type="Proteomes" id="UP001515943">
    <property type="component" value="Unassembled WGS sequence"/>
</dbReference>
<organism evidence="8 9">
    <name type="scientific">Lentzea indica</name>
    <dbReference type="NCBI Taxonomy" id="2604800"/>
    <lineage>
        <taxon>Bacteria</taxon>
        <taxon>Bacillati</taxon>
        <taxon>Actinomycetota</taxon>
        <taxon>Actinomycetes</taxon>
        <taxon>Pseudonocardiales</taxon>
        <taxon>Pseudonocardiaceae</taxon>
        <taxon>Lentzea</taxon>
    </lineage>
</organism>
<feature type="non-terminal residue" evidence="8">
    <location>
        <position position="1"/>
    </location>
</feature>
<dbReference type="Gene3D" id="3.40.50.300">
    <property type="entry name" value="P-loop containing nucleotide triphosphate hydrolases"/>
    <property type="match status" value="1"/>
</dbReference>
<dbReference type="InterPro" id="IPR004604">
    <property type="entry name" value="DNA_recomb/repair_RecN"/>
</dbReference>
<reference evidence="8 9" key="1">
    <citation type="submission" date="2019-08" db="EMBL/GenBank/DDBJ databases">
        <title>Lentzea from Indian Himalayas.</title>
        <authorList>
            <person name="Mandal S."/>
            <person name="Mallick Gupta A."/>
            <person name="Maiti P.K."/>
            <person name="Sarkar J."/>
            <person name="Mandal S."/>
        </authorList>
    </citation>
    <scope>NUCLEOTIDE SEQUENCE [LARGE SCALE GENOMIC DNA]</scope>
    <source>
        <strain evidence="8 9">PSKA42</strain>
    </source>
</reference>
<sequence length="101" mass="11051">VEVGRRLARLARSHQVIVVTHLPQVAAFADRHLVVDKSADGTFTRSAVRKLDETQRVVELARMLAGMDSTDTGRAHAEELLAAAKADKSAAPVVRRRKKKA</sequence>
<evidence type="ECO:0000256" key="3">
    <source>
        <dbReference type="ARBA" id="ARBA00022741"/>
    </source>
</evidence>
<dbReference type="InterPro" id="IPR027417">
    <property type="entry name" value="P-loop_NTPase"/>
</dbReference>
<name>A0ABX1FVW9_9PSEU</name>
<evidence type="ECO:0000256" key="5">
    <source>
        <dbReference type="ARBA" id="ARBA00022840"/>
    </source>
</evidence>
<evidence type="ECO:0000256" key="4">
    <source>
        <dbReference type="ARBA" id="ARBA00022763"/>
    </source>
</evidence>
<keyword evidence="5" id="KW-0067">ATP-binding</keyword>
<comment type="caution">
    <text evidence="8">The sequence shown here is derived from an EMBL/GenBank/DDBJ whole genome shotgun (WGS) entry which is preliminary data.</text>
</comment>
<comment type="similarity">
    <text evidence="1">Belongs to the RecN family.</text>
</comment>
<evidence type="ECO:0000256" key="1">
    <source>
        <dbReference type="ARBA" id="ARBA00009441"/>
    </source>
</evidence>
<evidence type="ECO:0000313" key="8">
    <source>
        <dbReference type="EMBL" id="NKE63189.1"/>
    </source>
</evidence>
<evidence type="ECO:0000256" key="6">
    <source>
        <dbReference type="ARBA" id="ARBA00023204"/>
    </source>
</evidence>
<protein>
    <recommendedName>
        <fullName evidence="2">DNA repair protein RecN</fullName>
    </recommendedName>
    <alternativeName>
        <fullName evidence="7">Recombination protein N</fullName>
    </alternativeName>
</protein>
<evidence type="ECO:0000256" key="7">
    <source>
        <dbReference type="ARBA" id="ARBA00033408"/>
    </source>
</evidence>
<dbReference type="EMBL" id="VSRL01000326">
    <property type="protein sequence ID" value="NKE63189.1"/>
    <property type="molecule type" value="Genomic_DNA"/>
</dbReference>
<dbReference type="PANTHER" id="PTHR11059:SF0">
    <property type="entry name" value="DNA REPAIR PROTEIN RECN"/>
    <property type="match status" value="1"/>
</dbReference>
<dbReference type="PANTHER" id="PTHR11059">
    <property type="entry name" value="DNA REPAIR PROTEIN RECN"/>
    <property type="match status" value="1"/>
</dbReference>
<accession>A0ABX1FVW9</accession>
<proteinExistence type="inferred from homology"/>
<keyword evidence="9" id="KW-1185">Reference proteome</keyword>